<feature type="compositionally biased region" description="Polar residues" evidence="1">
    <location>
        <begin position="250"/>
        <end position="263"/>
    </location>
</feature>
<gene>
    <name evidence="3" type="ORF">R7226_20650</name>
</gene>
<keyword evidence="4" id="KW-1185">Reference proteome</keyword>
<feature type="domain" description="Bacterial Ig-like" evidence="2">
    <location>
        <begin position="605"/>
        <end position="688"/>
    </location>
</feature>
<dbReference type="InterPro" id="IPR013783">
    <property type="entry name" value="Ig-like_fold"/>
</dbReference>
<name>A0ABU4HTZ3_9ACTN</name>
<dbReference type="InterPro" id="IPR032109">
    <property type="entry name" value="Big_3_5"/>
</dbReference>
<comment type="caution">
    <text evidence="3">The sequence shown here is derived from an EMBL/GenBank/DDBJ whole genome shotgun (WGS) entry which is preliminary data.</text>
</comment>
<dbReference type="RefSeq" id="WP_318599204.1">
    <property type="nucleotide sequence ID" value="NZ_JAWSTH010000064.1"/>
</dbReference>
<evidence type="ECO:0000313" key="4">
    <source>
        <dbReference type="Proteomes" id="UP001284601"/>
    </source>
</evidence>
<feature type="compositionally biased region" description="Gly residues" evidence="1">
    <location>
        <begin position="18"/>
        <end position="29"/>
    </location>
</feature>
<accession>A0ABU4HTZ3</accession>
<dbReference type="Pfam" id="PF16640">
    <property type="entry name" value="Big_3_5"/>
    <property type="match status" value="4"/>
</dbReference>
<dbReference type="Proteomes" id="UP001284601">
    <property type="component" value="Unassembled WGS sequence"/>
</dbReference>
<feature type="region of interest" description="Disordered" evidence="1">
    <location>
        <begin position="242"/>
        <end position="263"/>
    </location>
</feature>
<feature type="compositionally biased region" description="Gly residues" evidence="1">
    <location>
        <begin position="39"/>
        <end position="60"/>
    </location>
</feature>
<feature type="domain" description="Bacterial Ig-like" evidence="2">
    <location>
        <begin position="410"/>
        <end position="490"/>
    </location>
</feature>
<organism evidence="3 4">
    <name type="scientific">Conexibacter stalactiti</name>
    <dbReference type="NCBI Taxonomy" id="1940611"/>
    <lineage>
        <taxon>Bacteria</taxon>
        <taxon>Bacillati</taxon>
        <taxon>Actinomycetota</taxon>
        <taxon>Thermoleophilia</taxon>
        <taxon>Solirubrobacterales</taxon>
        <taxon>Conexibacteraceae</taxon>
        <taxon>Conexibacter</taxon>
    </lineage>
</organism>
<dbReference type="Gene3D" id="2.60.40.10">
    <property type="entry name" value="Immunoglobulins"/>
    <property type="match status" value="6"/>
</dbReference>
<protein>
    <submittedName>
        <fullName evidence="3">Ig-like domain repeat protein</fullName>
    </submittedName>
</protein>
<evidence type="ECO:0000259" key="2">
    <source>
        <dbReference type="Pfam" id="PF16640"/>
    </source>
</evidence>
<feature type="region of interest" description="Disordered" evidence="1">
    <location>
        <begin position="1"/>
        <end position="73"/>
    </location>
</feature>
<evidence type="ECO:0000256" key="1">
    <source>
        <dbReference type="SAM" id="MobiDB-lite"/>
    </source>
</evidence>
<dbReference type="EMBL" id="JAWSTH010000064">
    <property type="protein sequence ID" value="MDW5596768.1"/>
    <property type="molecule type" value="Genomic_DNA"/>
</dbReference>
<feature type="non-terminal residue" evidence="3">
    <location>
        <position position="1"/>
    </location>
</feature>
<reference evidence="4" key="1">
    <citation type="submission" date="2023-07" db="EMBL/GenBank/DDBJ databases">
        <title>Conexibacter stalactiti sp. nov., isolated from stalactites in a lava cave and emended description of the genus Conexibacter.</title>
        <authorList>
            <person name="Lee S.D."/>
        </authorList>
    </citation>
    <scope>NUCLEOTIDE SEQUENCE [LARGE SCALE GENOMIC DNA]</scope>
    <source>
        <strain evidence="4">KCTC 39840</strain>
    </source>
</reference>
<sequence>GGGGSAIAPQGGAALVVAGGGGGGGGNGIGSDNPNQGTPGAGGGDGAGGRGPGTPQGTDGGQPPHGHPQLDLGEGVFGVAEQGRGTAGEDGVHWQFVEVLCGNLTGGGGGGGGGIKGGGAGTQVIPNYSNPDNQQECYPDFGFGGGGGAGGDSYADATVQDPVFSVDPGSCPPDGQLAAACWGEVVLDWSIDVGTVAAAGGGVQETTIGTRYPGLLQARVTAKDGAPIPGLGVTFELPSSGPSGAFDTGDGQSPRTVTLTTDDSGVATAPPLLANTTVGSFTATATVAGFNQAARFALANDAAVTATSLWTLPADPSVTLEPVQLVAEVRQAPSTAPTPVGVVAFRVDGRQVDVVTLDGDGTAISDPLPLATGDHPAEAIFYPNRQFRGSRATLTQRVARAGTAVEIDSSANPSEDDDAVTFTATVAPVAPGAGTPTGAVSFLVDGRALGEPVQLSRGAAQSAAIRLPSGTHGVTATYDGDAGYEPSGGAYVQSVGATATATELSASPRNPVVGQATEITATVLPPAGRSSAVPTGGVDVLVDGIVVCDAVTLVAGSATCAVEAPSLPGPHEITAVYDPGSPDFDPSSGALSQLVSKARAELSLEATPDPSVFGEPVRLHAQVEAAGPATGAPTGAVTFTVDGAPIGAPVLLRDGRADSVAIPRLDAGPHVLRASYSGDESFVANAVGATQAVDRGQTLGTLTSSAPSAPLGAAPVFSFRLAVAPPSVGIPGGTVQFSVDGRPWGPPVALRDGAAQSAPVHTLRAGAHLVRAAYSGAAGYQRVDAQLTQRIAAPLTPLGPPLSPQQPVLRPLPPSLQPASARSPLLCTRPLALSAVGVHGQRVRLRGVAEADLAGQRIAIVSGGKVLARPRVGAGGGFSASVPRPRGVREADAVYVATAGSARSQPVALAQPLRIVSVRAAGKRSVRIEAVLADGGTQPRQARVERRIGCGSVRVVARPRVQAPRGGGARRIVATVARPAKGQGTAAVTLFVGGRLAALPVLVKP</sequence>
<dbReference type="SUPFAM" id="SSF49373">
    <property type="entry name" value="Invasin/intimin cell-adhesion fragments"/>
    <property type="match status" value="1"/>
</dbReference>
<feature type="domain" description="Bacterial Ig-like" evidence="2">
    <location>
        <begin position="702"/>
        <end position="788"/>
    </location>
</feature>
<feature type="domain" description="Bacterial Ig-like" evidence="2">
    <location>
        <begin position="504"/>
        <end position="592"/>
    </location>
</feature>
<feature type="compositionally biased region" description="Low complexity" evidence="1">
    <location>
        <begin position="1"/>
        <end position="17"/>
    </location>
</feature>
<evidence type="ECO:0000313" key="3">
    <source>
        <dbReference type="EMBL" id="MDW5596768.1"/>
    </source>
</evidence>
<dbReference type="InterPro" id="IPR008964">
    <property type="entry name" value="Invasin/intimin_cell_adhesion"/>
</dbReference>
<proteinExistence type="predicted"/>